<evidence type="ECO:0000313" key="2">
    <source>
        <dbReference type="Proteomes" id="UP000574067"/>
    </source>
</evidence>
<keyword evidence="2" id="KW-1185">Reference proteome</keyword>
<dbReference type="Gene3D" id="1.10.150.240">
    <property type="entry name" value="Putative phosphatase, domain 2"/>
    <property type="match status" value="1"/>
</dbReference>
<proteinExistence type="predicted"/>
<dbReference type="EMBL" id="JABBFW010000023">
    <property type="protein sequence ID" value="NML17883.1"/>
    <property type="molecule type" value="Genomic_DNA"/>
</dbReference>
<protein>
    <submittedName>
        <fullName evidence="1">Uncharacterized protein</fullName>
    </submittedName>
</protein>
<reference evidence="1 2" key="1">
    <citation type="submission" date="2020-04" db="EMBL/GenBank/DDBJ databases">
        <title>Azohydromonas sp. isolated from soil.</title>
        <authorList>
            <person name="Dahal R.H."/>
        </authorList>
    </citation>
    <scope>NUCLEOTIDE SEQUENCE [LARGE SCALE GENOMIC DNA]</scope>
    <source>
        <strain evidence="1 2">G-1-1-14</strain>
    </source>
</reference>
<accession>A0A848FHZ3</accession>
<name>A0A848FHZ3_9BURK</name>
<organism evidence="1 2">
    <name type="scientific">Azohydromonas caseinilytica</name>
    <dbReference type="NCBI Taxonomy" id="2728836"/>
    <lineage>
        <taxon>Bacteria</taxon>
        <taxon>Pseudomonadati</taxon>
        <taxon>Pseudomonadota</taxon>
        <taxon>Betaproteobacteria</taxon>
        <taxon>Burkholderiales</taxon>
        <taxon>Sphaerotilaceae</taxon>
        <taxon>Azohydromonas</taxon>
    </lineage>
</organism>
<sequence>MFNDLPPEFRVEEIERNAYNAAFYELGLRWFWDVETYAALLRVSADASARIRHYLETRQPHLLTAYDADFLARAIQDAMRRHKGCAAPSCDWSKLTGCELGI</sequence>
<dbReference type="InterPro" id="IPR023198">
    <property type="entry name" value="PGP-like_dom2"/>
</dbReference>
<comment type="caution">
    <text evidence="1">The sequence shown here is derived from an EMBL/GenBank/DDBJ whole genome shotgun (WGS) entry which is preliminary data.</text>
</comment>
<evidence type="ECO:0000313" key="1">
    <source>
        <dbReference type="EMBL" id="NML17883.1"/>
    </source>
</evidence>
<dbReference type="Proteomes" id="UP000574067">
    <property type="component" value="Unassembled WGS sequence"/>
</dbReference>
<dbReference type="RefSeq" id="WP_169162780.1">
    <property type="nucleotide sequence ID" value="NZ_JABBFW010000023.1"/>
</dbReference>
<dbReference type="AlphaFoldDB" id="A0A848FHZ3"/>
<gene>
    <name evidence="1" type="ORF">HHL10_23200</name>
</gene>